<dbReference type="SUPFAM" id="SSF50129">
    <property type="entry name" value="GroES-like"/>
    <property type="match status" value="1"/>
</dbReference>
<feature type="domain" description="Enoyl reductase (ER)" evidence="2">
    <location>
        <begin position="22"/>
        <end position="349"/>
    </location>
</feature>
<name>A0A3N4LUY4_9PEZI</name>
<dbReference type="FunCoup" id="A0A3N4LUY4">
    <property type="interactions" value="372"/>
</dbReference>
<dbReference type="PANTHER" id="PTHR43205">
    <property type="entry name" value="PROSTAGLANDIN REDUCTASE"/>
    <property type="match status" value="1"/>
</dbReference>
<dbReference type="InParanoid" id="A0A3N4LUY4"/>
<dbReference type="InterPro" id="IPR020843">
    <property type="entry name" value="ER"/>
</dbReference>
<dbReference type="InterPro" id="IPR011032">
    <property type="entry name" value="GroES-like_sf"/>
</dbReference>
<sequence length="359" mass="39218">MSPVPSTTRQWILDHHPQKDEKPSQFFKLVENPLPGPEELADKNAVIIKPLLLSNDPSQRTWVGAEGSYITVKLGQVMKSWGVGKVVESYKDGFKNGDLVWGMMEWNEYMLFEDPETHYPPGLSKLTEEQARDPGGFIALRLTGLTAYYGLLKCGEATSNDQTIVVSTAAGGTGAMVVQIAKHVLKIPNVIGIAGSEEKMSLIKSLGCDIALNYKSPTFEADLGAATPKGIDLYFDNVGGAMLDMMLRRMRTRGRIVACGAIGSYDNDNSNASVYVKELRRIIMSGVRIQGLNVTHHAADFPNGLRELEGWLREGKVKTLTTVFETGFEGVPVGMERLLSGRNTGKLLTKIVTGGRSVL</sequence>
<dbReference type="STRING" id="1051890.A0A3N4LUY4"/>
<keyword evidence="4" id="KW-1185">Reference proteome</keyword>
<dbReference type="Pfam" id="PF16884">
    <property type="entry name" value="ADH_N_2"/>
    <property type="match status" value="1"/>
</dbReference>
<protein>
    <submittedName>
        <fullName evidence="3">NAD(P)-binding protein</fullName>
    </submittedName>
</protein>
<accession>A0A3N4LUY4</accession>
<organism evidence="3 4">
    <name type="scientific">Terfezia boudieri ATCC MYA-4762</name>
    <dbReference type="NCBI Taxonomy" id="1051890"/>
    <lineage>
        <taxon>Eukaryota</taxon>
        <taxon>Fungi</taxon>
        <taxon>Dikarya</taxon>
        <taxon>Ascomycota</taxon>
        <taxon>Pezizomycotina</taxon>
        <taxon>Pezizomycetes</taxon>
        <taxon>Pezizales</taxon>
        <taxon>Pezizaceae</taxon>
        <taxon>Terfezia</taxon>
    </lineage>
</organism>
<dbReference type="SUPFAM" id="SSF51735">
    <property type="entry name" value="NAD(P)-binding Rossmann-fold domains"/>
    <property type="match status" value="1"/>
</dbReference>
<dbReference type="InterPro" id="IPR013149">
    <property type="entry name" value="ADH-like_C"/>
</dbReference>
<dbReference type="Pfam" id="PF00107">
    <property type="entry name" value="ADH_zinc_N"/>
    <property type="match status" value="1"/>
</dbReference>
<keyword evidence="1" id="KW-0560">Oxidoreductase</keyword>
<dbReference type="Gene3D" id="3.90.180.10">
    <property type="entry name" value="Medium-chain alcohol dehydrogenases, catalytic domain"/>
    <property type="match status" value="1"/>
</dbReference>
<gene>
    <name evidence="3" type="ORF">L211DRAFT_835061</name>
</gene>
<evidence type="ECO:0000313" key="3">
    <source>
        <dbReference type="EMBL" id="RPB26724.1"/>
    </source>
</evidence>
<evidence type="ECO:0000259" key="2">
    <source>
        <dbReference type="SMART" id="SM00829"/>
    </source>
</evidence>
<dbReference type="PANTHER" id="PTHR43205:SF19">
    <property type="entry name" value="ENOYL REDUCTASE (ER) DOMAIN-CONTAINING PROTEIN"/>
    <property type="match status" value="1"/>
</dbReference>
<evidence type="ECO:0000313" key="4">
    <source>
        <dbReference type="Proteomes" id="UP000267821"/>
    </source>
</evidence>
<dbReference type="SMART" id="SM00829">
    <property type="entry name" value="PKS_ER"/>
    <property type="match status" value="1"/>
</dbReference>
<dbReference type="AlphaFoldDB" id="A0A3N4LUY4"/>
<dbReference type="FunFam" id="3.40.50.720:FF:000121">
    <property type="entry name" value="Prostaglandin reductase 2"/>
    <property type="match status" value="1"/>
</dbReference>
<dbReference type="InterPro" id="IPR036291">
    <property type="entry name" value="NAD(P)-bd_dom_sf"/>
</dbReference>
<dbReference type="GO" id="GO:0016628">
    <property type="term" value="F:oxidoreductase activity, acting on the CH-CH group of donors, NAD or NADP as acceptor"/>
    <property type="evidence" value="ECO:0007669"/>
    <property type="project" value="InterPro"/>
</dbReference>
<dbReference type="InterPro" id="IPR041694">
    <property type="entry name" value="ADH_N_2"/>
</dbReference>
<dbReference type="OrthoDB" id="809632at2759"/>
<proteinExistence type="predicted"/>
<dbReference type="CDD" id="cd05288">
    <property type="entry name" value="PGDH"/>
    <property type="match status" value="1"/>
</dbReference>
<dbReference type="Gene3D" id="3.40.50.720">
    <property type="entry name" value="NAD(P)-binding Rossmann-like Domain"/>
    <property type="match status" value="1"/>
</dbReference>
<dbReference type="InterPro" id="IPR045010">
    <property type="entry name" value="MDR_fam"/>
</dbReference>
<dbReference type="EMBL" id="ML121533">
    <property type="protein sequence ID" value="RPB26724.1"/>
    <property type="molecule type" value="Genomic_DNA"/>
</dbReference>
<dbReference type="Proteomes" id="UP000267821">
    <property type="component" value="Unassembled WGS sequence"/>
</dbReference>
<reference evidence="3 4" key="1">
    <citation type="journal article" date="2018" name="Nat. Ecol. Evol.">
        <title>Pezizomycetes genomes reveal the molecular basis of ectomycorrhizal truffle lifestyle.</title>
        <authorList>
            <person name="Murat C."/>
            <person name="Payen T."/>
            <person name="Noel B."/>
            <person name="Kuo A."/>
            <person name="Morin E."/>
            <person name="Chen J."/>
            <person name="Kohler A."/>
            <person name="Krizsan K."/>
            <person name="Balestrini R."/>
            <person name="Da Silva C."/>
            <person name="Montanini B."/>
            <person name="Hainaut M."/>
            <person name="Levati E."/>
            <person name="Barry K.W."/>
            <person name="Belfiori B."/>
            <person name="Cichocki N."/>
            <person name="Clum A."/>
            <person name="Dockter R.B."/>
            <person name="Fauchery L."/>
            <person name="Guy J."/>
            <person name="Iotti M."/>
            <person name="Le Tacon F."/>
            <person name="Lindquist E.A."/>
            <person name="Lipzen A."/>
            <person name="Malagnac F."/>
            <person name="Mello A."/>
            <person name="Molinier V."/>
            <person name="Miyauchi S."/>
            <person name="Poulain J."/>
            <person name="Riccioni C."/>
            <person name="Rubini A."/>
            <person name="Sitrit Y."/>
            <person name="Splivallo R."/>
            <person name="Traeger S."/>
            <person name="Wang M."/>
            <person name="Zifcakova L."/>
            <person name="Wipf D."/>
            <person name="Zambonelli A."/>
            <person name="Paolocci F."/>
            <person name="Nowrousian M."/>
            <person name="Ottonello S."/>
            <person name="Baldrian P."/>
            <person name="Spatafora J.W."/>
            <person name="Henrissat B."/>
            <person name="Nagy L.G."/>
            <person name="Aury J.M."/>
            <person name="Wincker P."/>
            <person name="Grigoriev I.V."/>
            <person name="Bonfante P."/>
            <person name="Martin F.M."/>
        </authorList>
    </citation>
    <scope>NUCLEOTIDE SEQUENCE [LARGE SCALE GENOMIC DNA]</scope>
    <source>
        <strain evidence="3 4">ATCC MYA-4762</strain>
    </source>
</reference>
<evidence type="ECO:0000256" key="1">
    <source>
        <dbReference type="ARBA" id="ARBA00023002"/>
    </source>
</evidence>